<keyword evidence="3" id="KW-0224">Dipeptidase</keyword>
<dbReference type="EC" id="3.4.13.-" evidence="3"/>
<evidence type="ECO:0000313" key="4">
    <source>
        <dbReference type="Proteomes" id="UP001281761"/>
    </source>
</evidence>
<feature type="signal peptide" evidence="2">
    <location>
        <begin position="1"/>
        <end position="16"/>
    </location>
</feature>
<proteinExistence type="inferred from homology"/>
<reference evidence="3 4" key="1">
    <citation type="journal article" date="2022" name="bioRxiv">
        <title>Genomics of Preaxostyla Flagellates Illuminates Evolutionary Transitions and the Path Towards Mitochondrial Loss.</title>
        <authorList>
            <person name="Novak L.V.F."/>
            <person name="Treitli S.C."/>
            <person name="Pyrih J."/>
            <person name="Halakuc P."/>
            <person name="Pipaliya S.V."/>
            <person name="Vacek V."/>
            <person name="Brzon O."/>
            <person name="Soukal P."/>
            <person name="Eme L."/>
            <person name="Dacks J.B."/>
            <person name="Karnkowska A."/>
            <person name="Elias M."/>
            <person name="Hampl V."/>
        </authorList>
    </citation>
    <scope>NUCLEOTIDE SEQUENCE [LARGE SCALE GENOMIC DNA]</scope>
    <source>
        <strain evidence="3">NAU3</strain>
        <tissue evidence="3">Gut</tissue>
    </source>
</reference>
<comment type="similarity">
    <text evidence="1">Belongs to the peptidase C69 family. Secernin subfamily.</text>
</comment>
<keyword evidence="3" id="KW-0645">Protease</keyword>
<dbReference type="PANTHER" id="PTHR12994:SF17">
    <property type="entry name" value="LD30995P"/>
    <property type="match status" value="1"/>
</dbReference>
<keyword evidence="4" id="KW-1185">Reference proteome</keyword>
<accession>A0ABQ9Y0P0</accession>
<protein>
    <submittedName>
        <fullName evidence="3">C69 family dipeptidase</fullName>
        <ecNumber evidence="3">3.4.13.-</ecNumber>
    </submittedName>
</protein>
<dbReference type="Gene3D" id="3.60.60.10">
    <property type="entry name" value="Penicillin V Acylase, Chain A"/>
    <property type="match status" value="1"/>
</dbReference>
<sequence>MIRLLTALLCFNHVWSCTNLIATKGATRINHNIITYSADSQMLYGEVYSRPKGKHPEGTMRKIIEWDTYEELGEIPEVAETYTVVGNMNEHGLAIGETTWGGIDELGGANGIIDYGSLIYITLERSKTAQEAIKTMDFLVQTYGYHSSGETFTISDTEEIWVMDLIGKGANEKGAIWVAIKLPDGSVCGHANQARIQSLDHYADTTVKTSEGLLAWLKEHKYFDGVTLDTFDFSQTFNPITFGGARHCDARAWSFFCRVRPEMESYADYARGHDLTNRMPLYFKVTEEEKNKIDVPFMMDAMRDHYEGTALDYSSDVGAGPFNLPYRWRPMEWEYDGKKYVHERSIAAQQTGWTMVAESRWEDDYAKTGRGILWFGMGDAATSLFVPFYPVVTEIHESCTTKTGSIQEFSFESFYWVSCMITNYAYTNYNSLYPTIKEKLDSRHKSFEQDVLATDNKMKDVADPVAELTKIQLEWSAEAVRSWLEYYCELFPQYFDGVVRKPTADRDPEVQQTGYSEEWKKRIVEDTGDHYKVLERRSVKMEGSEIKTEL</sequence>
<keyword evidence="2" id="KW-0732">Signal</keyword>
<keyword evidence="3" id="KW-0378">Hydrolase</keyword>
<name>A0ABQ9Y0P0_9EUKA</name>
<dbReference type="Pfam" id="PF03577">
    <property type="entry name" value="Peptidase_C69"/>
    <property type="match status" value="1"/>
</dbReference>
<evidence type="ECO:0000256" key="1">
    <source>
        <dbReference type="ARBA" id="ARBA00005705"/>
    </source>
</evidence>
<evidence type="ECO:0000256" key="2">
    <source>
        <dbReference type="SAM" id="SignalP"/>
    </source>
</evidence>
<gene>
    <name evidence="3" type="ORF">BLNAU_7681</name>
</gene>
<organism evidence="3 4">
    <name type="scientific">Blattamonas nauphoetae</name>
    <dbReference type="NCBI Taxonomy" id="2049346"/>
    <lineage>
        <taxon>Eukaryota</taxon>
        <taxon>Metamonada</taxon>
        <taxon>Preaxostyla</taxon>
        <taxon>Oxymonadida</taxon>
        <taxon>Blattamonas</taxon>
    </lineage>
</organism>
<dbReference type="Proteomes" id="UP001281761">
    <property type="component" value="Unassembled WGS sequence"/>
</dbReference>
<feature type="chain" id="PRO_5046065378" evidence="2">
    <location>
        <begin position="17"/>
        <end position="550"/>
    </location>
</feature>
<dbReference type="PANTHER" id="PTHR12994">
    <property type="entry name" value="SECERNIN"/>
    <property type="match status" value="1"/>
</dbReference>
<dbReference type="InterPro" id="IPR005322">
    <property type="entry name" value="Peptidase_C69"/>
</dbReference>
<dbReference type="GO" id="GO:0016805">
    <property type="term" value="F:dipeptidase activity"/>
    <property type="evidence" value="ECO:0007669"/>
    <property type="project" value="UniProtKB-KW"/>
</dbReference>
<evidence type="ECO:0000313" key="3">
    <source>
        <dbReference type="EMBL" id="KAK2957303.1"/>
    </source>
</evidence>
<comment type="caution">
    <text evidence="3">The sequence shown here is derived from an EMBL/GenBank/DDBJ whole genome shotgun (WGS) entry which is preliminary data.</text>
</comment>
<dbReference type="EMBL" id="JARBJD010000047">
    <property type="protein sequence ID" value="KAK2957303.1"/>
    <property type="molecule type" value="Genomic_DNA"/>
</dbReference>